<feature type="binding site" evidence="10">
    <location>
        <position position="355"/>
    </location>
    <ligand>
        <name>[Ni-4Fe-4S] cluster</name>
        <dbReference type="ChEBI" id="CHEBI:47739"/>
    </ligand>
</feature>
<keyword evidence="5 9" id="KW-0560">Oxidoreductase</keyword>
<organism evidence="12">
    <name type="scientific">Moorella thermoacetica Y72</name>
    <dbReference type="NCBI Taxonomy" id="1325331"/>
    <lineage>
        <taxon>Bacteria</taxon>
        <taxon>Bacillati</taxon>
        <taxon>Bacillota</taxon>
        <taxon>Clostridia</taxon>
        <taxon>Neomoorellales</taxon>
        <taxon>Neomoorellaceae</taxon>
        <taxon>Neomoorella</taxon>
    </lineage>
</organism>
<dbReference type="InterPro" id="IPR016099">
    <property type="entry name" value="Prismane-like_a/b-sand"/>
</dbReference>
<evidence type="ECO:0000256" key="5">
    <source>
        <dbReference type="ARBA" id="ARBA00023002"/>
    </source>
</evidence>
<evidence type="ECO:0000256" key="2">
    <source>
        <dbReference type="ARBA" id="ARBA00022485"/>
    </source>
</evidence>
<evidence type="ECO:0000256" key="10">
    <source>
        <dbReference type="PIRSR" id="PIRSR005023-1"/>
    </source>
</evidence>
<feature type="binding site" evidence="10">
    <location>
        <position position="76"/>
    </location>
    <ligand>
        <name>[4Fe-4S] cluster</name>
        <dbReference type="ChEBI" id="CHEBI:49883"/>
        <label>2</label>
    </ligand>
</feature>
<feature type="region of interest" description="Disordered" evidence="11">
    <location>
        <begin position="1"/>
        <end position="25"/>
    </location>
</feature>
<feature type="binding site" evidence="10">
    <location>
        <position position="71"/>
    </location>
    <ligand>
        <name>[4Fe-4S] cluster</name>
        <dbReference type="ChEBI" id="CHEBI:49883"/>
        <label>2</label>
    </ligand>
</feature>
<dbReference type="PANTHER" id="PTHR30109:SF4">
    <property type="entry name" value="CARBON MONOXIDE DEHYDROGENASE"/>
    <property type="match status" value="1"/>
</dbReference>
<dbReference type="EC" id="1.2.7.4" evidence="9"/>
<feature type="binding site" evidence="10">
    <location>
        <position position="67"/>
    </location>
    <ligand>
        <name>[4Fe-4S] cluster</name>
        <dbReference type="ChEBI" id="CHEBI:49883"/>
        <label>1</label>
        <note>ligand shared between dimeric partners</note>
    </ligand>
</feature>
<evidence type="ECO:0000256" key="4">
    <source>
        <dbReference type="ARBA" id="ARBA00022723"/>
    </source>
</evidence>
<dbReference type="Gene3D" id="3.40.50.2030">
    <property type="match status" value="2"/>
</dbReference>
<dbReference type="PANTHER" id="PTHR30109">
    <property type="entry name" value="HYDROXYLAMINE REDUCTASE"/>
    <property type="match status" value="1"/>
</dbReference>
<dbReference type="EMBL" id="DF238840">
    <property type="protein sequence ID" value="GAF26974.1"/>
    <property type="molecule type" value="Genomic_DNA"/>
</dbReference>
<keyword evidence="6 9" id="KW-0408">Iron</keyword>
<dbReference type="GO" id="GO:0006091">
    <property type="term" value="P:generation of precursor metabolites and energy"/>
    <property type="evidence" value="ECO:0007669"/>
    <property type="project" value="InterPro"/>
</dbReference>
<keyword evidence="2 9" id="KW-0004">4Fe-4S</keyword>
<dbReference type="NCBIfam" id="TIGR01702">
    <property type="entry name" value="CO_DH_cata"/>
    <property type="match status" value="1"/>
</dbReference>
<dbReference type="GO" id="GO:0051539">
    <property type="term" value="F:4 iron, 4 sulfur cluster binding"/>
    <property type="evidence" value="ECO:0007669"/>
    <property type="project" value="UniProtKB-UniRule"/>
</dbReference>
<dbReference type="GO" id="GO:0016151">
    <property type="term" value="F:nickel cation binding"/>
    <property type="evidence" value="ECO:0007669"/>
    <property type="project" value="InterPro"/>
</dbReference>
<dbReference type="PIRSF" id="PIRSF005023">
    <property type="entry name" value="CODH"/>
    <property type="match status" value="1"/>
</dbReference>
<feature type="binding site" evidence="10">
    <location>
        <position position="500"/>
    </location>
    <ligand>
        <name>[Ni-4Fe-4S] cluster</name>
        <dbReference type="ChEBI" id="CHEBI:47739"/>
    </ligand>
</feature>
<feature type="binding site" evidence="10">
    <location>
        <position position="550"/>
    </location>
    <ligand>
        <name>[Ni-4Fe-4S] cluster</name>
        <dbReference type="ChEBI" id="CHEBI:47739"/>
    </ligand>
</feature>
<accession>A0A0S6UHA7</accession>
<feature type="binding site" evidence="10">
    <location>
        <position position="283"/>
    </location>
    <ligand>
        <name>[Ni-4Fe-4S] cluster</name>
        <dbReference type="ChEBI" id="CHEBI:47739"/>
    </ligand>
</feature>
<dbReference type="InterPro" id="IPR004137">
    <property type="entry name" value="HCP/CODH"/>
</dbReference>
<sequence>MPRFRDLSHNCRPSEAPRVMEPKNRDRTVDPAVLEMLVKSKDDKVITAFDRFVAQQPQCKIGYEGICCRFCMAGPCRIKANDGPGSRGICGASAWTIVARNVGLMILTGAAAHCEHGNHIAHALVEMAEGKAPDYSVKDEAKLKEVCRRVGIEVEGKSVLELAQEVGEKALEDFRRLKGEGEATWLMTTINEGRKEKFRTHNVVPFGIHASISELVNQAHMGMDNDPVNLVFSAIRVALADYTGEHIATDFSDILFGTPQPVVSEANMGVLDPDQVNFVLHGHNPLLSEIIVQAAREMEGEAKAAGAKGINLVGICCTGNEVLMRQGIPLVTSFASQELAICTGAIDAMCVDVQCIMPSISAVAECYHTRIITTADNAKIPGAYHIDYQTATAIESAKTAIRMAIEAFKERKESNRPVYIPQIKNRVVAGWSLEALTKLLATQNAQNPIRVLNQAILDGELAGVALICGCNNLKGFQDNSHLTVMKELLKNNVFVVATGCSAQAAGKLGLLDPANVETYCGDGLKGFLKRLGEGANIEIGLPPVFHMGSCVDNSRAVDLLMAMANDLGVDTPKVPFVASAPEAMSGKAAAIGTWWVSLGVPTHVGTMPPVEGSDLIYSILTQIASDVYGGYFIFEMDPQVAARKILDALEYRTWKLGVHKEVAERYETKLCQGY</sequence>
<dbReference type="InterPro" id="IPR016101">
    <property type="entry name" value="CO_DH_a-bundle"/>
</dbReference>
<protein>
    <recommendedName>
        <fullName evidence="9">Carbon monoxide dehydrogenase</fullName>
        <ecNumber evidence="9">1.2.7.4</ecNumber>
    </recommendedName>
</protein>
<gene>
    <name evidence="12" type="ORF">MTY_2314</name>
</gene>
<dbReference type="Proteomes" id="UP000063718">
    <property type="component" value="Unassembled WGS sequence"/>
</dbReference>
<keyword evidence="3 10" id="KW-0533">Nickel</keyword>
<evidence type="ECO:0000256" key="9">
    <source>
        <dbReference type="PIRNR" id="PIRNR005023"/>
    </source>
</evidence>
<feature type="binding site" evidence="10">
    <location>
        <position position="90"/>
    </location>
    <ligand>
        <name>[4Fe-4S] cluster</name>
        <dbReference type="ChEBI" id="CHEBI:49883"/>
        <label>2</label>
    </ligand>
</feature>
<evidence type="ECO:0000256" key="1">
    <source>
        <dbReference type="ARBA" id="ARBA00001966"/>
    </source>
</evidence>
<dbReference type="AlphaFoldDB" id="A0A0S6UHA7"/>
<evidence type="ECO:0000256" key="11">
    <source>
        <dbReference type="SAM" id="MobiDB-lite"/>
    </source>
</evidence>
<dbReference type="GO" id="GO:0004601">
    <property type="term" value="F:peroxidase activity"/>
    <property type="evidence" value="ECO:0007669"/>
    <property type="project" value="TreeGrafter"/>
</dbReference>
<comment type="catalytic activity">
    <reaction evidence="8 9">
        <text>CO + 2 oxidized [2Fe-2S]-[ferredoxin] + H2O = 2 reduced [2Fe-2S]-[ferredoxin] + CO2 + 2 H(+)</text>
        <dbReference type="Rhea" id="RHEA:21040"/>
        <dbReference type="Rhea" id="RHEA-COMP:10000"/>
        <dbReference type="Rhea" id="RHEA-COMP:10001"/>
        <dbReference type="ChEBI" id="CHEBI:15377"/>
        <dbReference type="ChEBI" id="CHEBI:15378"/>
        <dbReference type="ChEBI" id="CHEBI:16526"/>
        <dbReference type="ChEBI" id="CHEBI:17245"/>
        <dbReference type="ChEBI" id="CHEBI:33737"/>
        <dbReference type="ChEBI" id="CHEBI:33738"/>
        <dbReference type="EC" id="1.2.7.4"/>
    </reaction>
</comment>
<evidence type="ECO:0000313" key="12">
    <source>
        <dbReference type="EMBL" id="GAF26974.1"/>
    </source>
</evidence>
<dbReference type="GO" id="GO:0042542">
    <property type="term" value="P:response to hydrogen peroxide"/>
    <property type="evidence" value="ECO:0007669"/>
    <property type="project" value="TreeGrafter"/>
</dbReference>
<feature type="binding site" evidence="10">
    <location>
        <position position="59"/>
    </location>
    <ligand>
        <name>[4Fe-4S] cluster</name>
        <dbReference type="ChEBI" id="CHEBI:49883"/>
        <label>1</label>
        <note>ligand shared between dimeric partners</note>
    </ligand>
</feature>
<dbReference type="GO" id="GO:0043885">
    <property type="term" value="F:anaerobic carbon-monoxide dehydrogenase activity"/>
    <property type="evidence" value="ECO:0007669"/>
    <property type="project" value="UniProtKB-UniRule"/>
</dbReference>
<comment type="cofactor">
    <cofactor evidence="1">
        <name>[4Fe-4S] cluster</name>
        <dbReference type="ChEBI" id="CHEBI:49883"/>
    </cofactor>
</comment>
<feature type="binding site" evidence="10">
    <location>
        <position position="68"/>
    </location>
    <ligand>
        <name>[4Fe-4S] cluster</name>
        <dbReference type="ChEBI" id="CHEBI:49883"/>
        <label>2</label>
    </ligand>
</feature>
<dbReference type="InterPro" id="IPR011254">
    <property type="entry name" value="Prismane-like_sf"/>
</dbReference>
<keyword evidence="4 9" id="KW-0479">Metal-binding</keyword>
<feature type="binding site" evidence="10">
    <location>
        <position position="317"/>
    </location>
    <ligand>
        <name>[Ni-4Fe-4S] cluster</name>
        <dbReference type="ChEBI" id="CHEBI:47739"/>
    </ligand>
</feature>
<evidence type="ECO:0000256" key="3">
    <source>
        <dbReference type="ARBA" id="ARBA00022596"/>
    </source>
</evidence>
<reference evidence="12" key="1">
    <citation type="journal article" date="2014" name="Gene">
        <title>Genome-guided analysis of transformation efficiency and carbon dioxide assimilation by Moorella thermoacetica Y72.</title>
        <authorList>
            <person name="Tsukahara K."/>
            <person name="Kita A."/>
            <person name="Nakashimada Y."/>
            <person name="Hoshino T."/>
            <person name="Murakami K."/>
        </authorList>
    </citation>
    <scope>NUCLEOTIDE SEQUENCE [LARGE SCALE GENOMIC DNA]</scope>
    <source>
        <strain evidence="12">Y72</strain>
    </source>
</reference>
<dbReference type="RefSeq" id="WP_025774684.1">
    <property type="nucleotide sequence ID" value="NZ_DF238840.1"/>
</dbReference>
<evidence type="ECO:0000256" key="7">
    <source>
        <dbReference type="ARBA" id="ARBA00023014"/>
    </source>
</evidence>
<proteinExistence type="predicted"/>
<dbReference type="Pfam" id="PF03063">
    <property type="entry name" value="Prismane"/>
    <property type="match status" value="1"/>
</dbReference>
<evidence type="ECO:0000256" key="6">
    <source>
        <dbReference type="ARBA" id="ARBA00023004"/>
    </source>
</evidence>
<dbReference type="SUPFAM" id="SSF56821">
    <property type="entry name" value="Prismane protein-like"/>
    <property type="match status" value="1"/>
</dbReference>
<dbReference type="InterPro" id="IPR010047">
    <property type="entry name" value="CODH"/>
</dbReference>
<keyword evidence="7 9" id="KW-0411">Iron-sulfur</keyword>
<dbReference type="CDD" id="cd01915">
    <property type="entry name" value="CODH"/>
    <property type="match status" value="1"/>
</dbReference>
<feature type="binding site" evidence="10">
    <location>
        <position position="470"/>
    </location>
    <ligand>
        <name>[Ni-4Fe-4S] cluster</name>
        <dbReference type="ChEBI" id="CHEBI:47739"/>
    </ligand>
</feature>
<dbReference type="Gene3D" id="1.20.1270.30">
    <property type="match status" value="1"/>
</dbReference>
<evidence type="ECO:0000256" key="8">
    <source>
        <dbReference type="ARBA" id="ARBA00048733"/>
    </source>
</evidence>
<name>A0A0S6UHA7_NEOTH</name>
<dbReference type="GO" id="GO:0050418">
    <property type="term" value="F:hydroxylamine reductase activity"/>
    <property type="evidence" value="ECO:0007669"/>
    <property type="project" value="TreeGrafter"/>
</dbReference>